<dbReference type="EMBL" id="NRJG01000095">
    <property type="protein sequence ID" value="RIY37112.1"/>
    <property type="molecule type" value="Genomic_DNA"/>
</dbReference>
<evidence type="ECO:0000259" key="7">
    <source>
        <dbReference type="Pfam" id="PF01521"/>
    </source>
</evidence>
<keyword evidence="2 5" id="KW-0479">Metal-binding</keyword>
<dbReference type="Gene3D" id="3.30.300.130">
    <property type="entry name" value="Fe-S cluster assembly (FSCA)"/>
    <property type="match status" value="1"/>
</dbReference>
<proteinExistence type="inferred from homology"/>
<dbReference type="InterPro" id="IPR017726">
    <property type="entry name" value="Fe/S_biogenesis_protein_NfuA"/>
</dbReference>
<dbReference type="Pfam" id="PF01521">
    <property type="entry name" value="Fe-S_biosyn"/>
    <property type="match status" value="1"/>
</dbReference>
<protein>
    <recommendedName>
        <fullName evidence="5">Fe/S biogenesis protein NfuA</fullName>
    </recommendedName>
</protein>
<evidence type="ECO:0000256" key="5">
    <source>
        <dbReference type="HAMAP-Rule" id="MF_01637"/>
    </source>
</evidence>
<dbReference type="InterPro" id="IPR035903">
    <property type="entry name" value="HesB-like_dom_sf"/>
</dbReference>
<dbReference type="InterPro" id="IPR000361">
    <property type="entry name" value="ATAP_core_dom"/>
</dbReference>
<feature type="domain" description="Core" evidence="7">
    <location>
        <begin position="6"/>
        <end position="102"/>
    </location>
</feature>
<evidence type="ECO:0000256" key="4">
    <source>
        <dbReference type="ARBA" id="ARBA00023014"/>
    </source>
</evidence>
<dbReference type="GO" id="GO:0051604">
    <property type="term" value="P:protein maturation"/>
    <property type="evidence" value="ECO:0007669"/>
    <property type="project" value="UniProtKB-UniRule"/>
</dbReference>
<keyword evidence="3 5" id="KW-0408">Iron</keyword>
<comment type="similarity">
    <text evidence="5">Belongs to the NfuA family.</text>
</comment>
<comment type="subunit">
    <text evidence="5">Homodimer.</text>
</comment>
<sequence length="196" mass="21715">MQTKHILITQPAINQFSRLLAEQEPGTGIRVFVIHPGSYNAECGVSFCPPDNIEEVDHVEDYGAFKVYVDPISWPFLNEAEIDFVTQDLESQLTIKAPNAKMKRPNADAPLIDRVDYYIEAVINPQLKGHGGRITLIEIKDGIGVIQFGGGCNGCSMVDVTLKQGIEGQLLEQFPGEILGVRDVTEHQTGDHSYYK</sequence>
<dbReference type="SUPFAM" id="SSF89360">
    <property type="entry name" value="HesB-like domain"/>
    <property type="match status" value="1"/>
</dbReference>
<dbReference type="PANTHER" id="PTHR11178:SF51">
    <property type="entry name" value="FE_S BIOGENESIS PROTEIN NFUA"/>
    <property type="match status" value="1"/>
</dbReference>
<gene>
    <name evidence="5" type="primary">nfuA</name>
    <name evidence="8" type="ORF">CKF58_05295</name>
</gene>
<dbReference type="OrthoDB" id="9785450at2"/>
<dbReference type="InterPro" id="IPR034904">
    <property type="entry name" value="FSCA_dom_sf"/>
</dbReference>
<dbReference type="GO" id="GO:0016226">
    <property type="term" value="P:iron-sulfur cluster assembly"/>
    <property type="evidence" value="ECO:0007669"/>
    <property type="project" value="UniProtKB-UniRule"/>
</dbReference>
<evidence type="ECO:0000259" key="6">
    <source>
        <dbReference type="Pfam" id="PF01106"/>
    </source>
</evidence>
<dbReference type="InterPro" id="IPR001075">
    <property type="entry name" value="NIF_FeS_clus_asmbl_NifU_C"/>
</dbReference>
<reference evidence="8 9" key="1">
    <citation type="submission" date="2017-08" db="EMBL/GenBank/DDBJ databases">
        <title>Reclassification of Bisgaard taxon 37 and 44.</title>
        <authorList>
            <person name="Christensen H."/>
        </authorList>
    </citation>
    <scope>NUCLEOTIDE SEQUENCE [LARGE SCALE GENOMIC DNA]</scope>
    <source>
        <strain evidence="8 9">111</strain>
    </source>
</reference>
<organism evidence="8 9">
    <name type="scientific">Psittacicella hinzii</name>
    <dbReference type="NCBI Taxonomy" id="2028575"/>
    <lineage>
        <taxon>Bacteria</taxon>
        <taxon>Pseudomonadati</taxon>
        <taxon>Pseudomonadota</taxon>
        <taxon>Gammaproteobacteria</taxon>
        <taxon>Pasteurellales</taxon>
        <taxon>Psittacicellaceae</taxon>
        <taxon>Psittacicella</taxon>
    </lineage>
</organism>
<dbReference type="GO" id="GO:0051539">
    <property type="term" value="F:4 iron, 4 sulfur cluster binding"/>
    <property type="evidence" value="ECO:0007669"/>
    <property type="project" value="UniProtKB-UniRule"/>
</dbReference>
<feature type="binding site" evidence="5">
    <location>
        <position position="152"/>
    </location>
    <ligand>
        <name>[4Fe-4S] cluster</name>
        <dbReference type="ChEBI" id="CHEBI:49883"/>
    </ligand>
</feature>
<keyword evidence="9" id="KW-1185">Reference proteome</keyword>
<dbReference type="RefSeq" id="WP_119531701.1">
    <property type="nucleotide sequence ID" value="NZ_JBHSSP010000001.1"/>
</dbReference>
<comment type="cofactor">
    <cofactor evidence="5">
        <name>[4Fe-4S] cluster</name>
        <dbReference type="ChEBI" id="CHEBI:49883"/>
    </cofactor>
    <text evidence="5">Binds 1 [4Fe-4S] cluster per subunit. The cluster is presumably bound at the interface of two monomers.</text>
</comment>
<comment type="caution">
    <text evidence="8">The sequence shown here is derived from an EMBL/GenBank/DDBJ whole genome shotgun (WGS) entry which is preliminary data.</text>
</comment>
<accession>A0A3A1YG45</accession>
<dbReference type="AlphaFoldDB" id="A0A3A1YG45"/>
<keyword evidence="1 5" id="KW-0004">4Fe-4S</keyword>
<evidence type="ECO:0000256" key="3">
    <source>
        <dbReference type="ARBA" id="ARBA00023004"/>
    </source>
</evidence>
<dbReference type="PANTHER" id="PTHR11178">
    <property type="entry name" value="IRON-SULFUR CLUSTER SCAFFOLD PROTEIN NFU-RELATED"/>
    <property type="match status" value="1"/>
</dbReference>
<dbReference type="SUPFAM" id="SSF117916">
    <property type="entry name" value="Fe-S cluster assembly (FSCA) domain-like"/>
    <property type="match status" value="1"/>
</dbReference>
<name>A0A3A1YG45_9GAMM</name>
<dbReference type="Proteomes" id="UP000265916">
    <property type="component" value="Unassembled WGS sequence"/>
</dbReference>
<dbReference type="NCBIfam" id="NF008392">
    <property type="entry name" value="PRK11190.1"/>
    <property type="match status" value="1"/>
</dbReference>
<evidence type="ECO:0000313" key="9">
    <source>
        <dbReference type="Proteomes" id="UP000265916"/>
    </source>
</evidence>
<dbReference type="Pfam" id="PF01106">
    <property type="entry name" value="NifU"/>
    <property type="match status" value="1"/>
</dbReference>
<dbReference type="HAMAP" id="MF_01637">
    <property type="entry name" value="Fe_S_biogen_NfuA"/>
    <property type="match status" value="1"/>
</dbReference>
<evidence type="ECO:0000256" key="1">
    <source>
        <dbReference type="ARBA" id="ARBA00022485"/>
    </source>
</evidence>
<dbReference type="GO" id="GO:0005506">
    <property type="term" value="F:iron ion binding"/>
    <property type="evidence" value="ECO:0007669"/>
    <property type="project" value="InterPro"/>
</dbReference>
<evidence type="ECO:0000256" key="2">
    <source>
        <dbReference type="ARBA" id="ARBA00022723"/>
    </source>
</evidence>
<feature type="domain" description="NIF system FeS cluster assembly NifU C-terminal" evidence="6">
    <location>
        <begin position="116"/>
        <end position="177"/>
    </location>
</feature>
<feature type="binding site" evidence="5">
    <location>
        <position position="155"/>
    </location>
    <ligand>
        <name>[4Fe-4S] cluster</name>
        <dbReference type="ChEBI" id="CHEBI:49883"/>
    </ligand>
</feature>
<keyword evidence="4 5" id="KW-0411">Iron-sulfur</keyword>
<evidence type="ECO:0000313" key="8">
    <source>
        <dbReference type="EMBL" id="RIY37112.1"/>
    </source>
</evidence>
<comment type="function">
    <text evidence="5">Involved in iron-sulfur cluster biogenesis. Binds a 4Fe-4S cluster, can transfer this cluster to apoproteins, and thereby intervenes in the maturation of Fe/S proteins. Could also act as a scaffold/chaperone for damaged Fe/S proteins.</text>
</comment>
<dbReference type="Gene3D" id="2.60.300.12">
    <property type="entry name" value="HesB-like domain"/>
    <property type="match status" value="1"/>
</dbReference>